<name>A0A2P7RZD2_9HYPH</name>
<protein>
    <submittedName>
        <fullName evidence="2">DUF2849 domain-containing protein</fullName>
    </submittedName>
</protein>
<evidence type="ECO:0000313" key="3">
    <source>
        <dbReference type="Proteomes" id="UP000240653"/>
    </source>
</evidence>
<dbReference type="Proteomes" id="UP000240653">
    <property type="component" value="Unassembled WGS sequence"/>
</dbReference>
<feature type="compositionally biased region" description="Basic and acidic residues" evidence="1">
    <location>
        <begin position="89"/>
        <end position="102"/>
    </location>
</feature>
<dbReference type="OrthoDB" id="9815695at2"/>
<feature type="region of interest" description="Disordered" evidence="1">
    <location>
        <begin position="81"/>
        <end position="102"/>
    </location>
</feature>
<gene>
    <name evidence="2" type="ORF">C7I85_26455</name>
</gene>
<evidence type="ECO:0000313" key="2">
    <source>
        <dbReference type="EMBL" id="PSJ55598.1"/>
    </source>
</evidence>
<accession>A0A2P7RZD2</accession>
<dbReference type="EMBL" id="PXYL01000023">
    <property type="protein sequence ID" value="PSJ55598.1"/>
    <property type="molecule type" value="Genomic_DNA"/>
</dbReference>
<proteinExistence type="predicted"/>
<dbReference type="AlphaFoldDB" id="A0A2P7RZD2"/>
<reference evidence="2 3" key="1">
    <citation type="submission" date="2018-03" db="EMBL/GenBank/DDBJ databases">
        <title>The draft genome of Mesorhizobium soli JCM 19897.</title>
        <authorList>
            <person name="Li L."/>
            <person name="Liu L."/>
            <person name="Liang L."/>
            <person name="Wang T."/>
            <person name="Zhang X."/>
        </authorList>
    </citation>
    <scope>NUCLEOTIDE SEQUENCE [LARGE SCALE GENOMIC DNA]</scope>
    <source>
        <strain evidence="2 3">JCM 19897</strain>
    </source>
</reference>
<organism evidence="2 3">
    <name type="scientific">Pseudaminobacter soli</name>
    <name type="common">ex Li et al. 2025</name>
    <dbReference type="NCBI Taxonomy" id="1295366"/>
    <lineage>
        <taxon>Bacteria</taxon>
        <taxon>Pseudomonadati</taxon>
        <taxon>Pseudomonadota</taxon>
        <taxon>Alphaproteobacteria</taxon>
        <taxon>Hyphomicrobiales</taxon>
        <taxon>Phyllobacteriaceae</taxon>
        <taxon>Pseudaminobacter</taxon>
    </lineage>
</organism>
<dbReference type="InterPro" id="IPR021270">
    <property type="entry name" value="DUF2849"/>
</dbReference>
<evidence type="ECO:0000256" key="1">
    <source>
        <dbReference type="SAM" id="MobiDB-lite"/>
    </source>
</evidence>
<keyword evidence="3" id="KW-1185">Reference proteome</keyword>
<dbReference type="RefSeq" id="WP_106726998.1">
    <property type="nucleotide sequence ID" value="NZ_PXYL01000023.1"/>
</dbReference>
<dbReference type="Pfam" id="PF11011">
    <property type="entry name" value="DUF2849"/>
    <property type="match status" value="1"/>
</dbReference>
<sequence>MKILTANRLTDGEAVWFSTDHRWIESIEGSEIAADKAAEERLEAIGKAALDNNQVVDVNLIDIQLVDGEIRPLRLREQIRAAGPSNRTDLGKQARPEVSRAA</sequence>
<comment type="caution">
    <text evidence="2">The sequence shown here is derived from an EMBL/GenBank/DDBJ whole genome shotgun (WGS) entry which is preliminary data.</text>
</comment>